<gene>
    <name evidence="4" type="ORF">SMD27_17520</name>
</gene>
<evidence type="ECO:0000256" key="1">
    <source>
        <dbReference type="SAM" id="MobiDB-lite"/>
    </source>
</evidence>
<keyword evidence="5" id="KW-1185">Reference proteome</keyword>
<accession>A0ABU5EFG4</accession>
<dbReference type="RefSeq" id="WP_320509720.1">
    <property type="nucleotide sequence ID" value="NZ_JAXCLW010000005.1"/>
</dbReference>
<sequence length="249" mass="26784">MTQQHAFRSSRILRATLLGSGLLLAAAPAAWVNTVLAQDQQQAPKDEQQKAPQDQQGNPPANNDASGGLQAGGATPGMGTSETGSTAAVPATEPTVPADARPLTAQLYAQTAAVNNMFEIEASKLALTKSNNKDVKTYARHMIQDHEESEAKLEGVVQEKRVGVTLPTSMDQKHQDLLAELQNLDGDAFDQAYVKMLLLGHRDAIKLHQSYADNGETVELKTFAVTAVPMVEKHLQRIEEIAKALKVKA</sequence>
<evidence type="ECO:0000259" key="3">
    <source>
        <dbReference type="Pfam" id="PF13628"/>
    </source>
</evidence>
<evidence type="ECO:0000313" key="4">
    <source>
        <dbReference type="EMBL" id="MDY0884647.1"/>
    </source>
</evidence>
<evidence type="ECO:0000313" key="5">
    <source>
        <dbReference type="Proteomes" id="UP001279642"/>
    </source>
</evidence>
<organism evidence="4 5">
    <name type="scientific">Dongia soli</name>
    <dbReference type="NCBI Taxonomy" id="600628"/>
    <lineage>
        <taxon>Bacteria</taxon>
        <taxon>Pseudomonadati</taxon>
        <taxon>Pseudomonadota</taxon>
        <taxon>Alphaproteobacteria</taxon>
        <taxon>Rhodospirillales</taxon>
        <taxon>Dongiaceae</taxon>
        <taxon>Dongia</taxon>
    </lineage>
</organism>
<dbReference type="InterPro" id="IPR012347">
    <property type="entry name" value="Ferritin-like"/>
</dbReference>
<feature type="domain" description="DUF4142" evidence="3">
    <location>
        <begin position="105"/>
        <end position="240"/>
    </location>
</feature>
<feature type="region of interest" description="Disordered" evidence="1">
    <location>
        <begin position="38"/>
        <end position="98"/>
    </location>
</feature>
<feature type="signal peptide" evidence="2">
    <location>
        <begin position="1"/>
        <end position="37"/>
    </location>
</feature>
<dbReference type="EMBL" id="JAXCLW010000005">
    <property type="protein sequence ID" value="MDY0884647.1"/>
    <property type="molecule type" value="Genomic_DNA"/>
</dbReference>
<reference evidence="4 5" key="1">
    <citation type="journal article" date="2016" name="Antonie Van Leeuwenhoek">
        <title>Dongia soli sp. nov., isolated from soil from Dokdo, Korea.</title>
        <authorList>
            <person name="Kim D.U."/>
            <person name="Lee H."/>
            <person name="Kim H."/>
            <person name="Kim S.G."/>
            <person name="Ka J.O."/>
        </authorList>
    </citation>
    <scope>NUCLEOTIDE SEQUENCE [LARGE SCALE GENOMIC DNA]</scope>
    <source>
        <strain evidence="4 5">D78</strain>
    </source>
</reference>
<protein>
    <submittedName>
        <fullName evidence="4">DUF4142 domain-containing protein</fullName>
    </submittedName>
</protein>
<dbReference type="Pfam" id="PF13628">
    <property type="entry name" value="DUF4142"/>
    <property type="match status" value="1"/>
</dbReference>
<feature type="compositionally biased region" description="Low complexity" evidence="1">
    <location>
        <begin position="86"/>
        <end position="98"/>
    </location>
</feature>
<name>A0ABU5EFG4_9PROT</name>
<dbReference type="PANTHER" id="PTHR38593">
    <property type="entry name" value="BLR2558 PROTEIN"/>
    <property type="match status" value="1"/>
</dbReference>
<dbReference type="Proteomes" id="UP001279642">
    <property type="component" value="Unassembled WGS sequence"/>
</dbReference>
<evidence type="ECO:0000256" key="2">
    <source>
        <dbReference type="SAM" id="SignalP"/>
    </source>
</evidence>
<dbReference type="Gene3D" id="1.20.1260.10">
    <property type="match status" value="1"/>
</dbReference>
<proteinExistence type="predicted"/>
<keyword evidence="2" id="KW-0732">Signal</keyword>
<feature type="compositionally biased region" description="Polar residues" evidence="1">
    <location>
        <begin position="54"/>
        <end position="65"/>
    </location>
</feature>
<dbReference type="PANTHER" id="PTHR38593:SF1">
    <property type="entry name" value="BLR2558 PROTEIN"/>
    <property type="match status" value="1"/>
</dbReference>
<comment type="caution">
    <text evidence="4">The sequence shown here is derived from an EMBL/GenBank/DDBJ whole genome shotgun (WGS) entry which is preliminary data.</text>
</comment>
<feature type="chain" id="PRO_5045921757" evidence="2">
    <location>
        <begin position="38"/>
        <end position="249"/>
    </location>
</feature>
<dbReference type="InterPro" id="IPR025419">
    <property type="entry name" value="DUF4142"/>
</dbReference>